<dbReference type="GO" id="GO:0006351">
    <property type="term" value="P:DNA-templated transcription"/>
    <property type="evidence" value="ECO:0007669"/>
    <property type="project" value="InterPro"/>
</dbReference>
<dbReference type="SMART" id="SM00510">
    <property type="entry name" value="TFS2M"/>
    <property type="match status" value="1"/>
</dbReference>
<dbReference type="InterPro" id="IPR006576">
    <property type="entry name" value="BRK_domain"/>
</dbReference>
<feature type="compositionally biased region" description="Basic and acidic residues" evidence="9">
    <location>
        <begin position="1393"/>
        <end position="1404"/>
    </location>
</feature>
<feature type="region of interest" description="Disordered" evidence="9">
    <location>
        <begin position="1152"/>
        <end position="1177"/>
    </location>
</feature>
<dbReference type="Pfam" id="PF07533">
    <property type="entry name" value="BRK"/>
    <property type="match status" value="1"/>
</dbReference>
<evidence type="ECO:0000259" key="11">
    <source>
        <dbReference type="PROSITE" id="PS51321"/>
    </source>
</evidence>
<feature type="compositionally biased region" description="Low complexity" evidence="9">
    <location>
        <begin position="1443"/>
        <end position="1457"/>
    </location>
</feature>
<dbReference type="InterPro" id="IPR019786">
    <property type="entry name" value="Zinc_finger_PHD-type_CS"/>
</dbReference>
<feature type="region of interest" description="Disordered" evidence="9">
    <location>
        <begin position="1310"/>
        <end position="1562"/>
    </location>
</feature>
<keyword evidence="5" id="KW-0805">Transcription regulation</keyword>
<feature type="compositionally biased region" description="Basic and acidic residues" evidence="9">
    <location>
        <begin position="898"/>
        <end position="908"/>
    </location>
</feature>
<dbReference type="PANTHER" id="PTHR11477">
    <property type="entry name" value="TRANSCRIPTION FACTOR S-II ZINC FINGER DOMAIN-CONTAINING PROTEIN"/>
    <property type="match status" value="1"/>
</dbReference>
<comment type="caution">
    <text evidence="12">The sequence shown here is derived from an EMBL/GenBank/DDBJ whole genome shotgun (WGS) entry which is preliminary data.</text>
</comment>
<feature type="compositionally biased region" description="Low complexity" evidence="9">
    <location>
        <begin position="529"/>
        <end position="540"/>
    </location>
</feature>
<feature type="compositionally biased region" description="Polar residues" evidence="9">
    <location>
        <begin position="782"/>
        <end position="802"/>
    </location>
</feature>
<keyword evidence="13" id="KW-1185">Reference proteome</keyword>
<dbReference type="SMART" id="SM00249">
    <property type="entry name" value="PHD"/>
    <property type="match status" value="1"/>
</dbReference>
<evidence type="ECO:0000256" key="4">
    <source>
        <dbReference type="ARBA" id="ARBA00022833"/>
    </source>
</evidence>
<gene>
    <name evidence="12" type="ORF">LOD99_5017</name>
</gene>
<feature type="compositionally biased region" description="Polar residues" evidence="9">
    <location>
        <begin position="751"/>
        <end position="767"/>
    </location>
</feature>
<evidence type="ECO:0000256" key="6">
    <source>
        <dbReference type="ARBA" id="ARBA00023163"/>
    </source>
</evidence>
<dbReference type="SUPFAM" id="SSF57903">
    <property type="entry name" value="FYVE/PHD zinc finger"/>
    <property type="match status" value="1"/>
</dbReference>
<dbReference type="SUPFAM" id="SSF46942">
    <property type="entry name" value="Elongation factor TFIIS domain 2"/>
    <property type="match status" value="1"/>
</dbReference>
<dbReference type="GO" id="GO:0005634">
    <property type="term" value="C:nucleus"/>
    <property type="evidence" value="ECO:0007669"/>
    <property type="project" value="UniProtKB-SubCell"/>
</dbReference>
<keyword evidence="2" id="KW-0479">Metal-binding</keyword>
<feature type="region of interest" description="Disordered" evidence="9">
    <location>
        <begin position="1"/>
        <end position="45"/>
    </location>
</feature>
<feature type="compositionally biased region" description="Basic and acidic residues" evidence="9">
    <location>
        <begin position="1152"/>
        <end position="1165"/>
    </location>
</feature>
<dbReference type="InterPro" id="IPR037259">
    <property type="entry name" value="BRK_sf"/>
</dbReference>
<feature type="domain" description="TFIIS central" evidence="11">
    <location>
        <begin position="368"/>
        <end position="488"/>
    </location>
</feature>
<feature type="domain" description="PHD-type" evidence="10">
    <location>
        <begin position="154"/>
        <end position="208"/>
    </location>
</feature>
<dbReference type="InterPro" id="IPR001965">
    <property type="entry name" value="Znf_PHD"/>
</dbReference>
<dbReference type="InterPro" id="IPR019787">
    <property type="entry name" value="Znf_PHD-finger"/>
</dbReference>
<evidence type="ECO:0000256" key="9">
    <source>
        <dbReference type="SAM" id="MobiDB-lite"/>
    </source>
</evidence>
<dbReference type="InterPro" id="IPR011011">
    <property type="entry name" value="Znf_FYVE_PHD"/>
</dbReference>
<evidence type="ECO:0000256" key="7">
    <source>
        <dbReference type="ARBA" id="ARBA00023242"/>
    </source>
</evidence>
<dbReference type="GO" id="GO:0008270">
    <property type="term" value="F:zinc ion binding"/>
    <property type="evidence" value="ECO:0007669"/>
    <property type="project" value="UniProtKB-KW"/>
</dbReference>
<dbReference type="PROSITE" id="PS51321">
    <property type="entry name" value="TFIIS_CENTRAL"/>
    <property type="match status" value="1"/>
</dbReference>
<dbReference type="InterPro" id="IPR012921">
    <property type="entry name" value="SPOC_C"/>
</dbReference>
<dbReference type="CDD" id="cd15552">
    <property type="entry name" value="PHD_PHF3_like"/>
    <property type="match status" value="1"/>
</dbReference>
<evidence type="ECO:0000256" key="1">
    <source>
        <dbReference type="ARBA" id="ARBA00004123"/>
    </source>
</evidence>
<comment type="subcellular location">
    <subcellularLocation>
        <location evidence="1">Nucleus</location>
    </subcellularLocation>
</comment>
<evidence type="ECO:0008006" key="14">
    <source>
        <dbReference type="Google" id="ProtNLM"/>
    </source>
</evidence>
<dbReference type="Pfam" id="PF07744">
    <property type="entry name" value="SPOC"/>
    <property type="match status" value="1"/>
</dbReference>
<dbReference type="SUPFAM" id="SSF160481">
    <property type="entry name" value="BRK domain-like"/>
    <property type="match status" value="1"/>
</dbReference>
<keyword evidence="6" id="KW-0804">Transcription</keyword>
<feature type="compositionally biased region" description="Basic and acidic residues" evidence="9">
    <location>
        <begin position="1361"/>
        <end position="1380"/>
    </location>
</feature>
<evidence type="ECO:0000313" key="12">
    <source>
        <dbReference type="EMBL" id="KAI6651770.1"/>
    </source>
</evidence>
<evidence type="ECO:0000259" key="10">
    <source>
        <dbReference type="PROSITE" id="PS50016"/>
    </source>
</evidence>
<dbReference type="EMBL" id="JAKMXF010000302">
    <property type="protein sequence ID" value="KAI6651770.1"/>
    <property type="molecule type" value="Genomic_DNA"/>
</dbReference>
<organism evidence="12 13">
    <name type="scientific">Oopsacas minuta</name>
    <dbReference type="NCBI Taxonomy" id="111878"/>
    <lineage>
        <taxon>Eukaryota</taxon>
        <taxon>Metazoa</taxon>
        <taxon>Porifera</taxon>
        <taxon>Hexactinellida</taxon>
        <taxon>Hexasterophora</taxon>
        <taxon>Lyssacinosida</taxon>
        <taxon>Leucopsacidae</taxon>
        <taxon>Oopsacas</taxon>
    </lineage>
</organism>
<feature type="region of interest" description="Disordered" evidence="9">
    <location>
        <begin position="525"/>
        <end position="544"/>
    </location>
</feature>
<dbReference type="InterPro" id="IPR003618">
    <property type="entry name" value="TFIIS_cen_dom"/>
</dbReference>
<evidence type="ECO:0000256" key="5">
    <source>
        <dbReference type="ARBA" id="ARBA00023015"/>
    </source>
</evidence>
<feature type="compositionally biased region" description="Basic residues" evidence="9">
    <location>
        <begin position="1344"/>
        <end position="1360"/>
    </location>
</feature>
<dbReference type="PROSITE" id="PS01359">
    <property type="entry name" value="ZF_PHD_1"/>
    <property type="match status" value="1"/>
</dbReference>
<dbReference type="Pfam" id="PF00628">
    <property type="entry name" value="PHD"/>
    <property type="match status" value="1"/>
</dbReference>
<dbReference type="Gene3D" id="1.10.472.30">
    <property type="entry name" value="Transcription elongation factor S-II, central domain"/>
    <property type="match status" value="1"/>
</dbReference>
<dbReference type="Gene3D" id="3.30.40.10">
    <property type="entry name" value="Zinc/RING finger domain, C3HC4 (zinc finger)"/>
    <property type="match status" value="1"/>
</dbReference>
<keyword evidence="7" id="KW-0539">Nucleus</keyword>
<feature type="compositionally biased region" description="Basic and acidic residues" evidence="9">
    <location>
        <begin position="1494"/>
        <end position="1507"/>
    </location>
</feature>
<protein>
    <recommendedName>
        <fullName evidence="14">PHD finger protein 3</fullName>
    </recommendedName>
</protein>
<keyword evidence="3 8" id="KW-0863">Zinc-finger</keyword>
<feature type="compositionally biased region" description="Basic residues" evidence="9">
    <location>
        <begin position="1381"/>
        <end position="1392"/>
    </location>
</feature>
<feature type="compositionally biased region" description="Polar residues" evidence="9">
    <location>
        <begin position="1405"/>
        <end position="1434"/>
    </location>
</feature>
<feature type="compositionally biased region" description="Polar residues" evidence="9">
    <location>
        <begin position="506"/>
        <end position="516"/>
    </location>
</feature>
<dbReference type="InterPro" id="IPR036575">
    <property type="entry name" value="TFIIS_cen_dom_sf"/>
</dbReference>
<evidence type="ECO:0000256" key="2">
    <source>
        <dbReference type="ARBA" id="ARBA00022723"/>
    </source>
</evidence>
<dbReference type="InterPro" id="IPR013083">
    <property type="entry name" value="Znf_RING/FYVE/PHD"/>
</dbReference>
<reference evidence="12 13" key="1">
    <citation type="journal article" date="2023" name="BMC Biol.">
        <title>The compact genome of the sponge Oopsacas minuta (Hexactinellida) is lacking key metazoan core genes.</title>
        <authorList>
            <person name="Santini S."/>
            <person name="Schenkelaars Q."/>
            <person name="Jourda C."/>
            <person name="Duchesne M."/>
            <person name="Belahbib H."/>
            <person name="Rocher C."/>
            <person name="Selva M."/>
            <person name="Riesgo A."/>
            <person name="Vervoort M."/>
            <person name="Leys S.P."/>
            <person name="Kodjabachian L."/>
            <person name="Le Bivic A."/>
            <person name="Borchiellini C."/>
            <person name="Claverie J.M."/>
            <person name="Renard E."/>
        </authorList>
    </citation>
    <scope>NUCLEOTIDE SEQUENCE [LARGE SCALE GENOMIC DNA]</scope>
    <source>
        <strain evidence="12">SPO-2</strain>
    </source>
</reference>
<dbReference type="Pfam" id="PF07500">
    <property type="entry name" value="TFIIS_M"/>
    <property type="match status" value="1"/>
</dbReference>
<sequence length="1674" mass="191479">MSRSNPPFYTGPDLGLPDADDFLHNPSTANPASQAAGEDSELGSTDSKGTFLLDWNLHYDDHESSVQENLPDSSLFSDLMVDFGNTGGGLAAQSFAPDQILELNSPDMEIFPSNEEMLSPKRNKLLPPFSGPTQTKTLKLSNPNIKKEAKGNNILDCICNQPQENRFILICDKCDKWFHCECVGISQEQGEEMSRERHIWLCPVCNESAGATNRSQIHKEPKSHIATRSQHRLDAKIPILKIPKKSVPVKEGKRCYLKSCQKRLTNQNNHFCSNACIEVTVNNLKSFYQIKGLPSADSERVTLLDKSNMKILTGVSAPTLGGLAAWLKAHSTHVPIKPQPRPSQDLSATTSKYDIKLETPISNHEEIVRGKARKQLTDILLSRVESSSEYTKYSDSIPKVASQIEIQLFAIDRGISTRYKNRYRSLSFSLRDPKNVSLYRRVVSGEILPENLVQMSTEVLVSESSNSAKESKNNSKTDISTTRSKTHDKQSSVDYSSGEMARKNVHNQPKTQNSNKYVLDEKNKQTAYSSKHIQSQSSKSNDIPVTPLMTTEIDIPPPKFSPTLSDSDEQSEIDKIVWRGSISMPNLAKCVTNGYLAYGPYIPDMEKILPQNVQVHGRIVYTMVWDYLKKIVSSTTKGLVVLRLVPKSRDEEISFTTLFNYFHKRQRCGVAGGCTATVRDLYLLPFTKGDTIPSLLTTLQGPGVPTLKTDTLLAMIVTNKPSDSPLSTAAAKRSSSEVDTLILGELRGSDQKTNPSKQDISSLTNPSAPLPFSSIHSKTDLPFSSSSSKTEPGTGSSSDITSKLFNPSGLYKPISESDTSDAIKESYMIPYDKAEREVSFNFGLSSTAGDHIFPGLGEILKKSMDDPIIEDALSNLHFKKPIKDGQITPEGYIGYPGAERKGEGDHSDLQALRQQPQGQHPFHPPANQTQNTEQFQIPYYNQEPVQQSEHQFQQGQQQVPGQAYQSHEVQAYSHNTAEYWSQDARDAHYKQKQKEMLVGPQNQPAGQPIGYEGYPQQQWPTPSHTQTPEIPHDSAHAHEYVRYPPNQNNQYRQQEDYARMQKHDNFTPYQIPPEHTSPEHRLPLHPQLQVTQHLPEHRQHHEQSEGYRRLAHEYSQPNEHVNEYNEHRLQRDQYPTARQGDRYFERDYLDKQPLRHDEEEKKRDVYPYQHNSNEEGRDWKQPFEQLRDEDKWASNDRRILDKKFDRNLTGRDFRLEREEKEREQEMLSWDLERARRDFRLSDAEFIEQARLESRALPPYLRRRLPLRTAISHHLDLARRDLGTFRGRGSPIGIGIRPSLLDRDRVRLKRDFPPDSNALGVPLKLYRTMESPPKPSFEPISRTRSTLRIRKRDRIRKSPRPRPRDDDKSSVVKDDESIGSRKERRPRRRSRFSRSKDSGKNEESNCNKQQQTPDKSQQEISNGNTDNNITDTQPELPNDEIYPQVVQEVVNNNESTPMKDPPVPPPVDTTSPRIKSNALSQSEEDKLAKFPPKHLQREKLLAMQEKLHNTTPTKGIEKSEKSKRRSRTRSREREGKGRRRRSRSREWTRRAHSRDDLHRDKEPAAIISRERLIREREEIPRREPPPSLRERQLFALERERELLRARARLTLPPTTTIDNIRERSPLRVGDLDPRRPIVSPFIRARALDELRRERMERGVPGGVFRGQYLYQSPRQ</sequence>
<name>A0AAV7JTQ0_9METZ</name>
<evidence type="ECO:0000256" key="8">
    <source>
        <dbReference type="PROSITE-ProRule" id="PRU00146"/>
    </source>
</evidence>
<accession>A0AAV7JTQ0</accession>
<evidence type="ECO:0000313" key="13">
    <source>
        <dbReference type="Proteomes" id="UP001165289"/>
    </source>
</evidence>
<feature type="region of interest" description="Disordered" evidence="9">
    <location>
        <begin position="744"/>
        <end position="802"/>
    </location>
</feature>
<proteinExistence type="predicted"/>
<dbReference type="Proteomes" id="UP001165289">
    <property type="component" value="Unassembled WGS sequence"/>
</dbReference>
<dbReference type="PROSITE" id="PS50016">
    <property type="entry name" value="ZF_PHD_2"/>
    <property type="match status" value="1"/>
</dbReference>
<feature type="region of interest" description="Disordered" evidence="9">
    <location>
        <begin position="463"/>
        <end position="517"/>
    </location>
</feature>
<keyword evidence="4" id="KW-0862">Zinc</keyword>
<evidence type="ECO:0000256" key="3">
    <source>
        <dbReference type="ARBA" id="ARBA00022771"/>
    </source>
</evidence>
<dbReference type="PANTHER" id="PTHR11477:SF51">
    <property type="entry name" value="PROTEIN PARTNER OF SNF, ISOFORM B"/>
    <property type="match status" value="1"/>
</dbReference>
<feature type="compositionally biased region" description="Basic and acidic residues" evidence="9">
    <location>
        <begin position="1543"/>
        <end position="1562"/>
    </location>
</feature>
<feature type="region of interest" description="Disordered" evidence="9">
    <location>
        <begin position="887"/>
        <end position="929"/>
    </location>
</feature>